<dbReference type="EMBL" id="UINC01080357">
    <property type="protein sequence ID" value="SVC23217.1"/>
    <property type="molecule type" value="Genomic_DNA"/>
</dbReference>
<dbReference type="AlphaFoldDB" id="A0A382KJQ4"/>
<evidence type="ECO:0000313" key="1">
    <source>
        <dbReference type="EMBL" id="SVC23217.1"/>
    </source>
</evidence>
<gene>
    <name evidence="1" type="ORF">METZ01_LOCUS276071</name>
</gene>
<reference evidence="1" key="1">
    <citation type="submission" date="2018-05" db="EMBL/GenBank/DDBJ databases">
        <authorList>
            <person name="Lanie J.A."/>
            <person name="Ng W.-L."/>
            <person name="Kazmierczak K.M."/>
            <person name="Andrzejewski T.M."/>
            <person name="Davidsen T.M."/>
            <person name="Wayne K.J."/>
            <person name="Tettelin H."/>
            <person name="Glass J.I."/>
            <person name="Rusch D."/>
            <person name="Podicherti R."/>
            <person name="Tsui H.-C.T."/>
            <person name="Winkler M.E."/>
        </authorList>
    </citation>
    <scope>NUCLEOTIDE SEQUENCE</scope>
</reference>
<feature type="non-terminal residue" evidence="1">
    <location>
        <position position="62"/>
    </location>
</feature>
<accession>A0A382KJQ4</accession>
<sequence>MTSIFPKSFTLVRKSPVPNVTGSVYFPVNNPCLSGEKKHMPALCSSIQSFRPDGPYVSSITL</sequence>
<name>A0A382KJQ4_9ZZZZ</name>
<protein>
    <submittedName>
        <fullName evidence="1">Uncharacterized protein</fullName>
    </submittedName>
</protein>
<organism evidence="1">
    <name type="scientific">marine metagenome</name>
    <dbReference type="NCBI Taxonomy" id="408172"/>
    <lineage>
        <taxon>unclassified sequences</taxon>
        <taxon>metagenomes</taxon>
        <taxon>ecological metagenomes</taxon>
    </lineage>
</organism>
<proteinExistence type="predicted"/>